<keyword evidence="1" id="KW-1015">Disulfide bond</keyword>
<dbReference type="PANTHER" id="PTHR39319">
    <property type="entry name" value="SI:DKEY-256H2.1"/>
    <property type="match status" value="1"/>
</dbReference>
<dbReference type="InterPro" id="IPR014784">
    <property type="entry name" value="Cu2_ascorb_mOase-like_C"/>
</dbReference>
<dbReference type="AlphaFoldDB" id="A0A3S0H2Y0"/>
<dbReference type="InterPro" id="IPR015197">
    <property type="entry name" value="PngaseF_C"/>
</dbReference>
<feature type="domain" description="Peptide-N-glycosidase F N-terminal" evidence="3">
    <location>
        <begin position="30"/>
        <end position="155"/>
    </location>
</feature>
<gene>
    <name evidence="4" type="ORF">EJV47_20275</name>
</gene>
<evidence type="ECO:0000256" key="2">
    <source>
        <dbReference type="SAM" id="SignalP"/>
    </source>
</evidence>
<dbReference type="GO" id="GO:0016715">
    <property type="term" value="F:oxidoreductase activity, acting on paired donors, with incorporation or reduction of molecular oxygen, reduced ascorbate as one donor, and incorporation of one atom of oxygen"/>
    <property type="evidence" value="ECO:0007669"/>
    <property type="project" value="InterPro"/>
</dbReference>
<dbReference type="InterPro" id="IPR008977">
    <property type="entry name" value="PHM/PNGase_F_dom_sf"/>
</dbReference>
<sequence>MLKRLLLFLLLLAGGLAAPTVRAATGDTTRVTVFNNRALTRYGEFDTTATFPAAGRYRKILLHYVLGRYACPPGSQYCGSWDYTTRVVLLPPANDTVELARIITPYATDWLAQNRRHDYVVDVTDYASLLRGTNTLRFFYDGYSWGFNITMYLEFIEGTPPRDALGVKNVYSSGPAGGGFPYGRLADPIDNYLPAKTVTAVPGAAGASLKSFITGHGADTRNCAEFCRKFYTLFVNGTSQGNTDLWRADCGLNQIYPQTGTWVYNRSNWCPGNAVAPIYHDLTSALSGGSAQVNIDMAPHAISNQSMANAKWIWQTQLVSYSAPNFTTDAALEQIVAPTTDANFVRDNPICDAPRVVLRNTGSAPLTTATIRYRVGTNAWRSYQWTGSLAFLAQTEVTLPPVPADFTGQSVFRVYVTAPNGQADQNHYNDSLRTRFNAVSMLPPSFVVSLLTNNSVTAGVGQTSWTLTDQAGQTLSSRTNTTPATTYTDTLRLAPGCYTLTVDDAGCDGLSWWANTAGGTGIMRLLGPNNTVLRTINGDFGCQYKLRFSVTQALARTPAQALAALDVYPNPAQDGRFTLDLNLPVRQDVQLQVLSATGQRVYQATLPQVQAVKRPLDLHQLPAGVYLLECRGQNGLQLHRRLLIP</sequence>
<evidence type="ECO:0000256" key="1">
    <source>
        <dbReference type="ARBA" id="ARBA00023157"/>
    </source>
</evidence>
<organism evidence="4 5">
    <name type="scientific">Hymenobacter gummosus</name>
    <dbReference type="NCBI Taxonomy" id="1776032"/>
    <lineage>
        <taxon>Bacteria</taxon>
        <taxon>Pseudomonadati</taxon>
        <taxon>Bacteroidota</taxon>
        <taxon>Cytophagia</taxon>
        <taxon>Cytophagales</taxon>
        <taxon>Hymenobacteraceae</taxon>
        <taxon>Hymenobacter</taxon>
    </lineage>
</organism>
<dbReference type="Gene3D" id="2.60.120.230">
    <property type="match status" value="2"/>
</dbReference>
<dbReference type="Pfam" id="PF18962">
    <property type="entry name" value="Por_Secre_tail"/>
    <property type="match status" value="1"/>
</dbReference>
<evidence type="ECO:0000259" key="3">
    <source>
        <dbReference type="SMART" id="SM01290"/>
    </source>
</evidence>
<dbReference type="InterPro" id="IPR026444">
    <property type="entry name" value="Secre_tail"/>
</dbReference>
<dbReference type="InterPro" id="IPR015196">
    <property type="entry name" value="PngaseF_N"/>
</dbReference>
<protein>
    <submittedName>
        <fullName evidence="4">T9SS type A sorting domain-containing protein</fullName>
    </submittedName>
</protein>
<name>A0A3S0H2Y0_9BACT</name>
<dbReference type="OrthoDB" id="6281169at2"/>
<keyword evidence="2" id="KW-0732">Signal</keyword>
<keyword evidence="5" id="KW-1185">Reference proteome</keyword>
<dbReference type="SMART" id="SM01290">
    <property type="entry name" value="N-glycanase_N"/>
    <property type="match status" value="1"/>
</dbReference>
<dbReference type="PANTHER" id="PTHR39319:SF1">
    <property type="entry name" value="SI:DKEY-256H2.1"/>
    <property type="match status" value="1"/>
</dbReference>
<dbReference type="Pfam" id="PF09113">
    <property type="entry name" value="N-glycanase_C"/>
    <property type="match status" value="1"/>
</dbReference>
<accession>A0A3S0H2Y0</accession>
<evidence type="ECO:0000313" key="5">
    <source>
        <dbReference type="Proteomes" id="UP000282184"/>
    </source>
</evidence>
<dbReference type="RefSeq" id="WP_126695030.1">
    <property type="nucleotide sequence ID" value="NZ_RXOF01000013.1"/>
</dbReference>
<dbReference type="NCBIfam" id="TIGR04183">
    <property type="entry name" value="Por_Secre_tail"/>
    <property type="match status" value="1"/>
</dbReference>
<reference evidence="4 5" key="1">
    <citation type="submission" date="2018-12" db="EMBL/GenBank/DDBJ databases">
        <title>Hymenobacter gummosus sp. nov., isolated from a spring.</title>
        <authorList>
            <person name="Nie L."/>
        </authorList>
    </citation>
    <scope>NUCLEOTIDE SEQUENCE [LARGE SCALE GENOMIC DNA]</scope>
    <source>
        <strain evidence="4 5">KCTC 52166</strain>
    </source>
</reference>
<evidence type="ECO:0000313" key="4">
    <source>
        <dbReference type="EMBL" id="RTQ47232.1"/>
    </source>
</evidence>
<feature type="signal peptide" evidence="2">
    <location>
        <begin position="1"/>
        <end position="23"/>
    </location>
</feature>
<dbReference type="Proteomes" id="UP000282184">
    <property type="component" value="Unassembled WGS sequence"/>
</dbReference>
<dbReference type="InterPro" id="IPR053251">
    <property type="entry name" value="N-glycanase"/>
</dbReference>
<dbReference type="SUPFAM" id="SSF49742">
    <property type="entry name" value="PHM/PNGase F"/>
    <property type="match status" value="1"/>
</dbReference>
<comment type="caution">
    <text evidence="4">The sequence shown here is derived from an EMBL/GenBank/DDBJ whole genome shotgun (WGS) entry which is preliminary data.</text>
</comment>
<proteinExistence type="predicted"/>
<feature type="chain" id="PRO_5018631087" evidence="2">
    <location>
        <begin position="24"/>
        <end position="645"/>
    </location>
</feature>
<dbReference type="EMBL" id="RXOF01000013">
    <property type="protein sequence ID" value="RTQ47232.1"/>
    <property type="molecule type" value="Genomic_DNA"/>
</dbReference>